<accession>A0ABT6UX62</accession>
<sequence>MKKATGLILGTLAAAILSSTALAQTTINVSSWGGPNHGINTIVWPTWKAWIEEATEGRVTLQVTEDLGPPAAQMALVADGVADASWIFHGHMPGRFELTKLPEFPTFEDFSSEVASSAYWETFEAHLAQGNEHRGLEVMAVGVHGPGQIYTADKVETFDELEGKRLRTGGGVMSDLADAMGVTGVALPPTGVYEAASQGVIDGAMLTLEGLRSFRVAEVLPNTLQVDGGFYRGSFAIIMSPMVWDRVSAEDREAIEAVSGESLSRLFGYMMDVSDQRGVEFAKELGNTFTEASEEDIAMLQEVSDDLIDQWADKVSNGDLDAREALAFFRDRLAEAADADSIESRVVQE</sequence>
<name>A0ABT6UX62_9GAMM</name>
<dbReference type="Pfam" id="PF03480">
    <property type="entry name" value="DctP"/>
    <property type="match status" value="1"/>
</dbReference>
<gene>
    <name evidence="3" type="ORF">QLQ83_01765</name>
</gene>
<keyword evidence="4" id="KW-1185">Reference proteome</keyword>
<feature type="chain" id="PRO_5046390592" evidence="2">
    <location>
        <begin position="24"/>
        <end position="349"/>
    </location>
</feature>
<dbReference type="NCBIfam" id="NF037995">
    <property type="entry name" value="TRAP_S1"/>
    <property type="match status" value="1"/>
</dbReference>
<dbReference type="Gene3D" id="3.40.190.170">
    <property type="entry name" value="Bacterial extracellular solute-binding protein, family 7"/>
    <property type="match status" value="1"/>
</dbReference>
<dbReference type="RefSeq" id="WP_282733859.1">
    <property type="nucleotide sequence ID" value="NZ_JASCQP010000007.1"/>
</dbReference>
<keyword evidence="1 2" id="KW-0732">Signal</keyword>
<dbReference type="InterPro" id="IPR038404">
    <property type="entry name" value="TRAP_DctP_sf"/>
</dbReference>
<evidence type="ECO:0000313" key="4">
    <source>
        <dbReference type="Proteomes" id="UP001225957"/>
    </source>
</evidence>
<protein>
    <submittedName>
        <fullName evidence="3">TRAP transporter substrate-binding protein</fullName>
    </submittedName>
</protein>
<feature type="signal peptide" evidence="2">
    <location>
        <begin position="1"/>
        <end position="23"/>
    </location>
</feature>
<comment type="caution">
    <text evidence="3">The sequence shown here is derived from an EMBL/GenBank/DDBJ whole genome shotgun (WGS) entry which is preliminary data.</text>
</comment>
<dbReference type="Proteomes" id="UP001225957">
    <property type="component" value="Unassembled WGS sequence"/>
</dbReference>
<dbReference type="InterPro" id="IPR018389">
    <property type="entry name" value="DctP_fam"/>
</dbReference>
<proteinExistence type="predicted"/>
<dbReference type="CDD" id="cd13665">
    <property type="entry name" value="PBP2_TRAP_Dctp3_4"/>
    <property type="match status" value="1"/>
</dbReference>
<dbReference type="PANTHER" id="PTHR33376">
    <property type="match status" value="1"/>
</dbReference>
<evidence type="ECO:0000256" key="1">
    <source>
        <dbReference type="ARBA" id="ARBA00022729"/>
    </source>
</evidence>
<evidence type="ECO:0000256" key="2">
    <source>
        <dbReference type="SAM" id="SignalP"/>
    </source>
</evidence>
<reference evidence="3 4" key="1">
    <citation type="submission" date="2023-04" db="EMBL/GenBank/DDBJ databases">
        <title>Halomonas strains isolated from rhizosphere soil.</title>
        <authorList>
            <person name="Xu L."/>
            <person name="Sun J.-Q."/>
        </authorList>
    </citation>
    <scope>NUCLEOTIDE SEQUENCE [LARGE SCALE GENOMIC DNA]</scope>
    <source>
        <strain evidence="3 4">LR5S20</strain>
    </source>
</reference>
<organism evidence="3 4">
    <name type="scientific">Halomonas rhizosphaerae</name>
    <dbReference type="NCBI Taxonomy" id="3043296"/>
    <lineage>
        <taxon>Bacteria</taxon>
        <taxon>Pseudomonadati</taxon>
        <taxon>Pseudomonadota</taxon>
        <taxon>Gammaproteobacteria</taxon>
        <taxon>Oceanospirillales</taxon>
        <taxon>Halomonadaceae</taxon>
        <taxon>Halomonas</taxon>
    </lineage>
</organism>
<dbReference type="EMBL" id="JASCQP010000007">
    <property type="protein sequence ID" value="MDI5889818.1"/>
    <property type="molecule type" value="Genomic_DNA"/>
</dbReference>
<evidence type="ECO:0000313" key="3">
    <source>
        <dbReference type="EMBL" id="MDI5889818.1"/>
    </source>
</evidence>
<dbReference type="PANTHER" id="PTHR33376:SF15">
    <property type="entry name" value="BLL6794 PROTEIN"/>
    <property type="match status" value="1"/>
</dbReference>